<keyword evidence="3" id="KW-1185">Reference proteome</keyword>
<sequence length="62" mass="6502">AHCLSLPPACHTSLLKSQWGTGTKHKRCPDWPPTAPEVGRENAIKQGTSVRAGPCGPRTAAA</sequence>
<evidence type="ECO:0000256" key="1">
    <source>
        <dbReference type="SAM" id="MobiDB-lite"/>
    </source>
</evidence>
<evidence type="ECO:0000313" key="3">
    <source>
        <dbReference type="Proteomes" id="UP000727407"/>
    </source>
</evidence>
<proteinExistence type="predicted"/>
<feature type="region of interest" description="Disordered" evidence="1">
    <location>
        <begin position="20"/>
        <end position="39"/>
    </location>
</feature>
<evidence type="ECO:0000313" key="2">
    <source>
        <dbReference type="EMBL" id="KAF5901157.1"/>
    </source>
</evidence>
<feature type="non-terminal residue" evidence="2">
    <location>
        <position position="1"/>
    </location>
</feature>
<accession>A0A8J4X210</accession>
<organism evidence="2 3">
    <name type="scientific">Clarias magur</name>
    <name type="common">Asian catfish</name>
    <name type="synonym">Macropteronotus magur</name>
    <dbReference type="NCBI Taxonomy" id="1594786"/>
    <lineage>
        <taxon>Eukaryota</taxon>
        <taxon>Metazoa</taxon>
        <taxon>Chordata</taxon>
        <taxon>Craniata</taxon>
        <taxon>Vertebrata</taxon>
        <taxon>Euteleostomi</taxon>
        <taxon>Actinopterygii</taxon>
        <taxon>Neopterygii</taxon>
        <taxon>Teleostei</taxon>
        <taxon>Ostariophysi</taxon>
        <taxon>Siluriformes</taxon>
        <taxon>Clariidae</taxon>
        <taxon>Clarias</taxon>
    </lineage>
</organism>
<protein>
    <submittedName>
        <fullName evidence="2">Uncharacterized protein</fullName>
    </submittedName>
</protein>
<dbReference type="EMBL" id="QNUK01000118">
    <property type="protein sequence ID" value="KAF5901157.1"/>
    <property type="molecule type" value="Genomic_DNA"/>
</dbReference>
<reference evidence="2" key="1">
    <citation type="submission" date="2020-07" db="EMBL/GenBank/DDBJ databases">
        <title>Clarias magur genome sequencing, assembly and annotation.</title>
        <authorList>
            <person name="Kushwaha B."/>
            <person name="Kumar R."/>
            <person name="Das P."/>
            <person name="Joshi C.G."/>
            <person name="Kumar D."/>
            <person name="Nagpure N.S."/>
            <person name="Pandey M."/>
            <person name="Agarwal S."/>
            <person name="Srivastava S."/>
            <person name="Singh M."/>
            <person name="Sahoo L."/>
            <person name="Jayasankar P."/>
            <person name="Meher P.K."/>
            <person name="Koringa P.G."/>
            <person name="Iquebal M.A."/>
            <person name="Das S.P."/>
            <person name="Bit A."/>
            <person name="Patnaik S."/>
            <person name="Patel N."/>
            <person name="Shah T.M."/>
            <person name="Hinsu A."/>
            <person name="Jena J.K."/>
        </authorList>
    </citation>
    <scope>NUCLEOTIDE SEQUENCE</scope>
    <source>
        <strain evidence="2">CIFAMagur01</strain>
        <tissue evidence="2">Testis</tissue>
    </source>
</reference>
<comment type="caution">
    <text evidence="2">The sequence shown here is derived from an EMBL/GenBank/DDBJ whole genome shotgun (WGS) entry which is preliminary data.</text>
</comment>
<name>A0A8J4X210_CLAMG</name>
<dbReference type="AlphaFoldDB" id="A0A8J4X210"/>
<dbReference type="Proteomes" id="UP000727407">
    <property type="component" value="Unassembled WGS sequence"/>
</dbReference>
<gene>
    <name evidence="2" type="ORF">DAT39_009130</name>
</gene>